<accession>A0A0K0FEH2</accession>
<dbReference type="WBParaSite" id="SVE_0725600.1">
    <property type="protein sequence ID" value="SVE_0725600.1"/>
    <property type="gene ID" value="SVE_0725600"/>
</dbReference>
<sequence length="99" mass="11770">MLGFSKTIQSVISEKTFDSCININEINKKNKISMSGMETVYVLREYFEFFKNYLSFVNCEDNIYLSQDPTIPVDELKKEWITHADLYFKCVYCLFGERY</sequence>
<keyword evidence="1" id="KW-1185">Reference proteome</keyword>
<dbReference type="AlphaFoldDB" id="A0A0K0FEH2"/>
<reference evidence="2" key="2">
    <citation type="submission" date="2015-08" db="UniProtKB">
        <authorList>
            <consortium name="WormBaseParasite"/>
        </authorList>
    </citation>
    <scope>IDENTIFICATION</scope>
</reference>
<evidence type="ECO:0000313" key="1">
    <source>
        <dbReference type="Proteomes" id="UP000035680"/>
    </source>
</evidence>
<proteinExistence type="predicted"/>
<evidence type="ECO:0000313" key="2">
    <source>
        <dbReference type="WBParaSite" id="SVE_0725600.1"/>
    </source>
</evidence>
<protein>
    <submittedName>
        <fullName evidence="2">PIR Superfamily Protein</fullName>
    </submittedName>
</protein>
<name>A0A0K0FEH2_STRVS</name>
<dbReference type="Proteomes" id="UP000035680">
    <property type="component" value="Unassembled WGS sequence"/>
</dbReference>
<organism evidence="1 2">
    <name type="scientific">Strongyloides venezuelensis</name>
    <name type="common">Threadworm</name>
    <dbReference type="NCBI Taxonomy" id="75913"/>
    <lineage>
        <taxon>Eukaryota</taxon>
        <taxon>Metazoa</taxon>
        <taxon>Ecdysozoa</taxon>
        <taxon>Nematoda</taxon>
        <taxon>Chromadorea</taxon>
        <taxon>Rhabditida</taxon>
        <taxon>Tylenchina</taxon>
        <taxon>Panagrolaimomorpha</taxon>
        <taxon>Strongyloidoidea</taxon>
        <taxon>Strongyloididae</taxon>
        <taxon>Strongyloides</taxon>
    </lineage>
</organism>
<reference evidence="1" key="1">
    <citation type="submission" date="2014-07" db="EMBL/GenBank/DDBJ databases">
        <authorList>
            <person name="Martin A.A"/>
            <person name="De Silva N."/>
        </authorList>
    </citation>
    <scope>NUCLEOTIDE SEQUENCE</scope>
</reference>